<dbReference type="EMBL" id="CATQJA010001531">
    <property type="protein sequence ID" value="CAJ0567659.1"/>
    <property type="molecule type" value="Genomic_DNA"/>
</dbReference>
<proteinExistence type="predicted"/>
<comment type="caution">
    <text evidence="1">The sequence shown here is derived from an EMBL/GenBank/DDBJ whole genome shotgun (WGS) entry which is preliminary data.</text>
</comment>
<sequence>MDAVELKTYFETILVGMAELRTEQCQIRSDISKLRCELKDLWLQVAKDISNRDSKEAAIEISGTNKESCA</sequence>
<keyword evidence="2" id="KW-1185">Reference proteome</keyword>
<accession>A0AA36CGK4</accession>
<feature type="non-terminal residue" evidence="1">
    <location>
        <position position="70"/>
    </location>
</feature>
<gene>
    <name evidence="1" type="ORF">MSPICULIGERA_LOCUS6203</name>
</gene>
<evidence type="ECO:0000313" key="1">
    <source>
        <dbReference type="EMBL" id="CAJ0567659.1"/>
    </source>
</evidence>
<name>A0AA36CGK4_9BILA</name>
<evidence type="ECO:0000313" key="2">
    <source>
        <dbReference type="Proteomes" id="UP001177023"/>
    </source>
</evidence>
<reference evidence="1" key="1">
    <citation type="submission" date="2023-06" db="EMBL/GenBank/DDBJ databases">
        <authorList>
            <person name="Delattre M."/>
        </authorList>
    </citation>
    <scope>NUCLEOTIDE SEQUENCE</scope>
    <source>
        <strain evidence="1">AF72</strain>
    </source>
</reference>
<dbReference type="Proteomes" id="UP001177023">
    <property type="component" value="Unassembled WGS sequence"/>
</dbReference>
<organism evidence="1 2">
    <name type="scientific">Mesorhabditis spiculigera</name>
    <dbReference type="NCBI Taxonomy" id="96644"/>
    <lineage>
        <taxon>Eukaryota</taxon>
        <taxon>Metazoa</taxon>
        <taxon>Ecdysozoa</taxon>
        <taxon>Nematoda</taxon>
        <taxon>Chromadorea</taxon>
        <taxon>Rhabditida</taxon>
        <taxon>Rhabditina</taxon>
        <taxon>Rhabditomorpha</taxon>
        <taxon>Rhabditoidea</taxon>
        <taxon>Rhabditidae</taxon>
        <taxon>Mesorhabditinae</taxon>
        <taxon>Mesorhabditis</taxon>
    </lineage>
</organism>
<protein>
    <submittedName>
        <fullName evidence="1">Uncharacterized protein</fullName>
    </submittedName>
</protein>
<dbReference type="AlphaFoldDB" id="A0AA36CGK4"/>